<reference evidence="1 2" key="1">
    <citation type="submission" date="2011-04" db="EMBL/GenBank/DDBJ databases">
        <title>Complete sequence of Cellulomonas fimi ATCC 484.</title>
        <authorList>
            <consortium name="US DOE Joint Genome Institute"/>
            <person name="Lucas S."/>
            <person name="Han J."/>
            <person name="Lapidus A."/>
            <person name="Cheng J.-F."/>
            <person name="Goodwin L."/>
            <person name="Pitluck S."/>
            <person name="Peters L."/>
            <person name="Chertkov O."/>
            <person name="Detter J.C."/>
            <person name="Han C."/>
            <person name="Tapia R."/>
            <person name="Land M."/>
            <person name="Hauser L."/>
            <person name="Kyrpides N."/>
            <person name="Ivanova N."/>
            <person name="Ovchinnikova G."/>
            <person name="Pagani I."/>
            <person name="Mead D."/>
            <person name="Brumm P."/>
            <person name="Woyke T."/>
        </authorList>
    </citation>
    <scope>NUCLEOTIDE SEQUENCE [LARGE SCALE GENOMIC DNA]</scope>
    <source>
        <strain evidence="2">ATCC 484 / DSM 20113 / JCM 1341 / NBRC 15513 / NCIMB 8980 / NCTC 7547</strain>
    </source>
</reference>
<dbReference type="InterPro" id="IPR016024">
    <property type="entry name" value="ARM-type_fold"/>
</dbReference>
<gene>
    <name evidence="1" type="ordered locus">Celf_0449</name>
</gene>
<evidence type="ECO:0000313" key="2">
    <source>
        <dbReference type="Proteomes" id="UP000008460"/>
    </source>
</evidence>
<dbReference type="KEGG" id="cfi:Celf_0449"/>
<evidence type="ECO:0008006" key="3">
    <source>
        <dbReference type="Google" id="ProtNLM"/>
    </source>
</evidence>
<dbReference type="Proteomes" id="UP000008460">
    <property type="component" value="Chromosome"/>
</dbReference>
<keyword evidence="2" id="KW-1185">Reference proteome</keyword>
<evidence type="ECO:0000313" key="1">
    <source>
        <dbReference type="EMBL" id="AEE44590.1"/>
    </source>
</evidence>
<dbReference type="SUPFAM" id="SSF48371">
    <property type="entry name" value="ARM repeat"/>
    <property type="match status" value="1"/>
</dbReference>
<dbReference type="AlphaFoldDB" id="F4H7N3"/>
<dbReference type="InterPro" id="IPR011989">
    <property type="entry name" value="ARM-like"/>
</dbReference>
<dbReference type="eggNOG" id="COG1413">
    <property type="taxonomic scope" value="Bacteria"/>
</dbReference>
<name>F4H7N3_CELFA</name>
<dbReference type="EMBL" id="CP002666">
    <property type="protein sequence ID" value="AEE44590.1"/>
    <property type="molecule type" value="Genomic_DNA"/>
</dbReference>
<accession>F4H7N3</accession>
<organism evidence="1 2">
    <name type="scientific">Cellulomonas fimi (strain ATCC 484 / DSM 20113 / JCM 1341 / CCUG 24087 / LMG 16345 / NBRC 15513 / NCIMB 8980 / NCTC 7547 / NRS-133)</name>
    <dbReference type="NCBI Taxonomy" id="590998"/>
    <lineage>
        <taxon>Bacteria</taxon>
        <taxon>Bacillati</taxon>
        <taxon>Actinomycetota</taxon>
        <taxon>Actinomycetes</taxon>
        <taxon>Micrococcales</taxon>
        <taxon>Cellulomonadaceae</taxon>
        <taxon>Cellulomonas</taxon>
    </lineage>
</organism>
<protein>
    <recommendedName>
        <fullName evidence="3">PBS lyase HEAT domain protein repeat-containing protein</fullName>
    </recommendedName>
</protein>
<dbReference type="RefSeq" id="WP_013769619.1">
    <property type="nucleotide sequence ID" value="NC_015514.1"/>
</dbReference>
<proteinExistence type="predicted"/>
<dbReference type="HOGENOM" id="CLU_642045_0_0_11"/>
<dbReference type="Gene3D" id="1.25.10.10">
    <property type="entry name" value="Leucine-rich Repeat Variant"/>
    <property type="match status" value="1"/>
</dbReference>
<sequence length="427" mass="45967">MHSLSDLSLGAVVAAALAEVRHDTGDSPVPHVVELQRRATAEVLDLALRWTASDDPDAWELGVSVLRELGPADPVGRRPFSDRVVPHLLGLLDGSDDPARERSLLQALAYNGAREAVGRFLDRVDHPDDGVRTTVAFQLPYLTDPDDPATEVLDALEHLTADPDADVRHYALYALVQEGGFVVDPPRALLVARRLVDDPDDQVRDLAAAHSGERIATPLGPLAISLTCGGVPLGLPSATSVLPSGARTARWDDVGGLTVDALVVPYTYENELLEHPQCTCWGIEWRMHARADTGPIRVDAQLPDGMEGGPGGGWHLAATHFDDDEHTLTVGGPHHDAFEDELRAGLHALSWQGSFTWDDPYGPLENPRGLSWLLPALLAGESAATHVAVAWTRLGPEKADDATEWAVEVTRASLRQDAGVEEHGRTV</sequence>
<dbReference type="Pfam" id="PF13646">
    <property type="entry name" value="HEAT_2"/>
    <property type="match status" value="1"/>
</dbReference>